<evidence type="ECO:0000256" key="6">
    <source>
        <dbReference type="ARBA" id="ARBA00022692"/>
    </source>
</evidence>
<dbReference type="PANTHER" id="PTHR33446">
    <property type="entry name" value="PROTEIN TONB-RELATED"/>
    <property type="match status" value="1"/>
</dbReference>
<feature type="chain" id="PRO_5019853314" evidence="10">
    <location>
        <begin position="22"/>
        <end position="330"/>
    </location>
</feature>
<reference evidence="12 13" key="1">
    <citation type="submission" date="2018-10" db="EMBL/GenBank/DDBJ databases">
        <title>Genomic Encyclopedia of Archaeal and Bacterial Type Strains, Phase II (KMG-II): from individual species to whole genera.</title>
        <authorList>
            <person name="Goeker M."/>
        </authorList>
    </citation>
    <scope>NUCLEOTIDE SEQUENCE [LARGE SCALE GENOMIC DNA]</scope>
    <source>
        <strain evidence="12 13">DSM 18602</strain>
    </source>
</reference>
<evidence type="ECO:0000256" key="9">
    <source>
        <dbReference type="ARBA" id="ARBA00023136"/>
    </source>
</evidence>
<gene>
    <name evidence="12" type="ORF">BDD43_1759</name>
</gene>
<keyword evidence="13" id="KW-1185">Reference proteome</keyword>
<evidence type="ECO:0000256" key="8">
    <source>
        <dbReference type="ARBA" id="ARBA00022989"/>
    </source>
</evidence>
<evidence type="ECO:0000256" key="10">
    <source>
        <dbReference type="SAM" id="SignalP"/>
    </source>
</evidence>
<dbReference type="Gene3D" id="3.30.1150.10">
    <property type="match status" value="1"/>
</dbReference>
<evidence type="ECO:0000256" key="2">
    <source>
        <dbReference type="ARBA" id="ARBA00006555"/>
    </source>
</evidence>
<evidence type="ECO:0000256" key="1">
    <source>
        <dbReference type="ARBA" id="ARBA00004383"/>
    </source>
</evidence>
<dbReference type="GO" id="GO:0098797">
    <property type="term" value="C:plasma membrane protein complex"/>
    <property type="evidence" value="ECO:0007669"/>
    <property type="project" value="TreeGrafter"/>
</dbReference>
<dbReference type="InterPro" id="IPR006260">
    <property type="entry name" value="TonB/TolA_C"/>
</dbReference>
<dbReference type="Pfam" id="PF03544">
    <property type="entry name" value="TonB_C"/>
    <property type="match status" value="1"/>
</dbReference>
<keyword evidence="4" id="KW-1003">Cell membrane</keyword>
<keyword evidence="5" id="KW-0997">Cell inner membrane</keyword>
<keyword evidence="6" id="KW-0812">Transmembrane</keyword>
<protein>
    <submittedName>
        <fullName evidence="12">TonB family protein</fullName>
    </submittedName>
</protein>
<dbReference type="Pfam" id="PF07661">
    <property type="entry name" value="MORN_2"/>
    <property type="match status" value="2"/>
</dbReference>
<evidence type="ECO:0000256" key="7">
    <source>
        <dbReference type="ARBA" id="ARBA00022927"/>
    </source>
</evidence>
<dbReference type="PROSITE" id="PS52015">
    <property type="entry name" value="TONB_CTD"/>
    <property type="match status" value="1"/>
</dbReference>
<dbReference type="NCBIfam" id="TIGR01352">
    <property type="entry name" value="tonB_Cterm"/>
    <property type="match status" value="1"/>
</dbReference>
<feature type="signal peptide" evidence="10">
    <location>
        <begin position="1"/>
        <end position="21"/>
    </location>
</feature>
<dbReference type="GO" id="GO:0015031">
    <property type="term" value="P:protein transport"/>
    <property type="evidence" value="ECO:0007669"/>
    <property type="project" value="UniProtKB-KW"/>
</dbReference>
<dbReference type="GO" id="GO:0031992">
    <property type="term" value="F:energy transducer activity"/>
    <property type="evidence" value="ECO:0007669"/>
    <property type="project" value="TreeGrafter"/>
</dbReference>
<dbReference type="EMBL" id="RBKU01000001">
    <property type="protein sequence ID" value="RKR81609.1"/>
    <property type="molecule type" value="Genomic_DNA"/>
</dbReference>
<dbReference type="GO" id="GO:0055085">
    <property type="term" value="P:transmembrane transport"/>
    <property type="evidence" value="ECO:0007669"/>
    <property type="project" value="InterPro"/>
</dbReference>
<dbReference type="Proteomes" id="UP000268007">
    <property type="component" value="Unassembled WGS sequence"/>
</dbReference>
<dbReference type="AlphaFoldDB" id="A0A495J0I7"/>
<evidence type="ECO:0000313" key="12">
    <source>
        <dbReference type="EMBL" id="RKR81609.1"/>
    </source>
</evidence>
<evidence type="ECO:0000256" key="5">
    <source>
        <dbReference type="ARBA" id="ARBA00022519"/>
    </source>
</evidence>
<evidence type="ECO:0000256" key="4">
    <source>
        <dbReference type="ARBA" id="ARBA00022475"/>
    </source>
</evidence>
<sequence>MLTKNLYLFIIALLFCARVFAQSQTFYYNAHGKQVAGPDSAAYKRVLTLSDTVAQTTMFNFTDYYNDGKIRLTGKTSQLKGNVLEGRCVRYYPSGNMEQIANYTLGMMNGTTYDYYPNGKLYRVVKYEVQRPTPNSFVEKMPLIITCNDSTGAPLATNGNGEYMGYGADFKTIAEQGYIKNGLKVGQWQGQINNEKQHLKFGFNESYEDGKLNSGKSTDDDGTEHYYTARNVIPIFTGGERAFSQFLRDNIRYPKRDRENNIQGKVFVSFVVEKDGKLTGFKVLRSPGESFSAESLRVLNMSPNWSPSLWYGHPVRLEFTVPINFSLRGQ</sequence>
<evidence type="ECO:0000313" key="13">
    <source>
        <dbReference type="Proteomes" id="UP000268007"/>
    </source>
</evidence>
<evidence type="ECO:0000259" key="11">
    <source>
        <dbReference type="PROSITE" id="PS52015"/>
    </source>
</evidence>
<evidence type="ECO:0000256" key="3">
    <source>
        <dbReference type="ARBA" id="ARBA00022448"/>
    </source>
</evidence>
<dbReference type="PANTHER" id="PTHR33446:SF2">
    <property type="entry name" value="PROTEIN TONB"/>
    <property type="match status" value="1"/>
</dbReference>
<keyword evidence="10" id="KW-0732">Signal</keyword>
<dbReference type="Gene3D" id="2.20.110.10">
    <property type="entry name" value="Histone H3 K4-specific methyltransferase SET7/9 N-terminal domain"/>
    <property type="match status" value="1"/>
</dbReference>
<dbReference type="InterPro" id="IPR037682">
    <property type="entry name" value="TonB_C"/>
</dbReference>
<dbReference type="SUPFAM" id="SSF74653">
    <property type="entry name" value="TolA/TonB C-terminal domain"/>
    <property type="match status" value="1"/>
</dbReference>
<keyword evidence="8" id="KW-1133">Transmembrane helix</keyword>
<comment type="similarity">
    <text evidence="2">Belongs to the TonB family.</text>
</comment>
<comment type="subcellular location">
    <subcellularLocation>
        <location evidence="1">Cell inner membrane</location>
        <topology evidence="1">Single-pass membrane protein</topology>
        <orientation evidence="1">Periplasmic side</orientation>
    </subcellularLocation>
</comment>
<accession>A0A495J0I7</accession>
<comment type="caution">
    <text evidence="12">The sequence shown here is derived from an EMBL/GenBank/DDBJ whole genome shotgun (WGS) entry which is preliminary data.</text>
</comment>
<dbReference type="InterPro" id="IPR011652">
    <property type="entry name" value="MORN_2"/>
</dbReference>
<feature type="domain" description="TonB C-terminal" evidence="11">
    <location>
        <begin position="238"/>
        <end position="330"/>
    </location>
</feature>
<proteinExistence type="inferred from homology"/>
<keyword evidence="9" id="KW-0472">Membrane</keyword>
<name>A0A495J0I7_9SPHI</name>
<organism evidence="12 13">
    <name type="scientific">Mucilaginibacter gracilis</name>
    <dbReference type="NCBI Taxonomy" id="423350"/>
    <lineage>
        <taxon>Bacteria</taxon>
        <taxon>Pseudomonadati</taxon>
        <taxon>Bacteroidota</taxon>
        <taxon>Sphingobacteriia</taxon>
        <taxon>Sphingobacteriales</taxon>
        <taxon>Sphingobacteriaceae</taxon>
        <taxon>Mucilaginibacter</taxon>
    </lineage>
</organism>
<dbReference type="OrthoDB" id="649093at2"/>
<keyword evidence="7" id="KW-0653">Protein transport</keyword>
<dbReference type="InterPro" id="IPR051045">
    <property type="entry name" value="TonB-dependent_transducer"/>
</dbReference>
<dbReference type="RefSeq" id="WP_121197297.1">
    <property type="nucleotide sequence ID" value="NZ_RBKU01000001.1"/>
</dbReference>
<keyword evidence="3" id="KW-0813">Transport</keyword>
<dbReference type="SUPFAM" id="SSF82185">
    <property type="entry name" value="Histone H3 K4-specific methyltransferase SET7/9 N-terminal domain"/>
    <property type="match status" value="1"/>
</dbReference>